<evidence type="ECO:0000256" key="14">
    <source>
        <dbReference type="HAMAP-Rule" id="MF_02002"/>
    </source>
</evidence>
<gene>
    <name evidence="14" type="primary">ileS</name>
    <name evidence="18" type="ORF">LOOC260_113720</name>
</gene>
<dbReference type="InterPro" id="IPR009080">
    <property type="entry name" value="tRNAsynth_Ia_anticodon-bd"/>
</dbReference>
<evidence type="ECO:0000256" key="5">
    <source>
        <dbReference type="ARBA" id="ARBA00022598"/>
    </source>
</evidence>
<comment type="similarity">
    <text evidence="2 14">Belongs to the class-I aminoacyl-tRNA synthetase family. IleS type 1 subfamily.</text>
</comment>
<dbReference type="Gene3D" id="3.90.740.10">
    <property type="entry name" value="Valyl/Leucyl/Isoleucyl-tRNA synthetase, editing domain"/>
    <property type="match status" value="1"/>
</dbReference>
<reference evidence="18 19" key="1">
    <citation type="submission" date="2014-11" db="EMBL/GenBank/DDBJ databases">
        <title>Complete genome sequence and analysis of Lactobacillus hokkaidonensis LOOC260T.</title>
        <authorList>
            <person name="Tanizawa Y."/>
            <person name="Tohno M."/>
            <person name="Kaminuma E."/>
            <person name="Nakamura Y."/>
            <person name="Arita M."/>
        </authorList>
    </citation>
    <scope>NUCLEOTIDE SEQUENCE [LARGE SCALE GENOMIC DNA]</scope>
    <source>
        <strain evidence="18 19">LOOC260</strain>
    </source>
</reference>
<dbReference type="EC" id="6.1.1.5" evidence="14"/>
<feature type="binding site" evidence="14">
    <location>
        <position position="556"/>
    </location>
    <ligand>
        <name>L-isoleucyl-5'-AMP</name>
        <dbReference type="ChEBI" id="CHEBI:178002"/>
    </ligand>
</feature>
<name>A0A0A1GY89_9LACO</name>
<dbReference type="GO" id="GO:0000049">
    <property type="term" value="F:tRNA binding"/>
    <property type="evidence" value="ECO:0007669"/>
    <property type="project" value="InterPro"/>
</dbReference>
<evidence type="ECO:0000256" key="1">
    <source>
        <dbReference type="ARBA" id="ARBA00004496"/>
    </source>
</evidence>
<evidence type="ECO:0000256" key="9">
    <source>
        <dbReference type="ARBA" id="ARBA00022840"/>
    </source>
</evidence>
<dbReference type="SUPFAM" id="SSF47323">
    <property type="entry name" value="Anticodon-binding domain of a subclass of class I aminoacyl-tRNA synthetases"/>
    <property type="match status" value="1"/>
</dbReference>
<dbReference type="HAMAP" id="MF_02002">
    <property type="entry name" value="Ile_tRNA_synth_type1"/>
    <property type="match status" value="1"/>
</dbReference>
<dbReference type="NCBIfam" id="TIGR00392">
    <property type="entry name" value="ileS"/>
    <property type="match status" value="1"/>
</dbReference>
<dbReference type="Pfam" id="PF08264">
    <property type="entry name" value="Anticodon_1"/>
    <property type="match status" value="1"/>
</dbReference>
<dbReference type="FunFam" id="3.90.740.10:FF:000006">
    <property type="entry name" value="Isoleucine--tRNA ligase"/>
    <property type="match status" value="1"/>
</dbReference>
<comment type="subunit">
    <text evidence="3 14">Monomer.</text>
</comment>
<comment type="domain">
    <text evidence="14">IleRS has two distinct active sites: one for aminoacylation and one for editing. The misactivated valine is translocated from the active site to the editing site, which sterically excludes the correctly activated isoleucine. The single editing site contains two valyl binding pockets, one specific for each substrate (Val-AMP or Val-tRNA(Ile)).</text>
</comment>
<feature type="domain" description="Aminoacyl-tRNA synthetase class Ia" evidence="15">
    <location>
        <begin position="28"/>
        <end position="636"/>
    </location>
</feature>
<keyword evidence="4 14" id="KW-0963">Cytoplasm</keyword>
<protein>
    <recommendedName>
        <fullName evidence="14">Isoleucine--tRNA ligase</fullName>
        <ecNumber evidence="14">6.1.1.5</ecNumber>
    </recommendedName>
    <alternativeName>
        <fullName evidence="14">Isoleucyl-tRNA synthetase</fullName>
        <shortName evidence="14">IleRS</shortName>
    </alternativeName>
</protein>
<dbReference type="FunFam" id="3.40.50.620:FF:000152">
    <property type="entry name" value="Isoleucine--tRNA ligase"/>
    <property type="match status" value="1"/>
</dbReference>
<keyword evidence="10 14" id="KW-0648">Protein biosynthesis</keyword>
<feature type="binding site" evidence="14">
    <location>
        <position position="894"/>
    </location>
    <ligand>
        <name>Zn(2+)</name>
        <dbReference type="ChEBI" id="CHEBI:29105"/>
    </ligand>
</feature>
<dbReference type="InterPro" id="IPR002301">
    <property type="entry name" value="Ile-tRNA-ligase"/>
</dbReference>
<dbReference type="Pfam" id="PF06827">
    <property type="entry name" value="zf-FPG_IleRS"/>
    <property type="match status" value="1"/>
</dbReference>
<dbReference type="RefSeq" id="WP_041093881.1">
    <property type="nucleotide sequence ID" value="NZ_AP014680.1"/>
</dbReference>
<dbReference type="KEGG" id="lho:LOOC260_113720"/>
<evidence type="ECO:0000259" key="17">
    <source>
        <dbReference type="Pfam" id="PF08264"/>
    </source>
</evidence>
<evidence type="ECO:0000256" key="2">
    <source>
        <dbReference type="ARBA" id="ARBA00006887"/>
    </source>
</evidence>
<evidence type="ECO:0000256" key="8">
    <source>
        <dbReference type="ARBA" id="ARBA00022833"/>
    </source>
</evidence>
<dbReference type="GO" id="GO:0004822">
    <property type="term" value="F:isoleucine-tRNA ligase activity"/>
    <property type="evidence" value="ECO:0007669"/>
    <property type="project" value="UniProtKB-UniRule"/>
</dbReference>
<evidence type="ECO:0000313" key="18">
    <source>
        <dbReference type="EMBL" id="BAP85908.1"/>
    </source>
</evidence>
<dbReference type="FunFam" id="1.10.730.20:FF:000001">
    <property type="entry name" value="Isoleucine--tRNA ligase"/>
    <property type="match status" value="1"/>
</dbReference>
<dbReference type="SUPFAM" id="SSF50677">
    <property type="entry name" value="ValRS/IleRS/LeuRS editing domain"/>
    <property type="match status" value="1"/>
</dbReference>
<dbReference type="InterPro" id="IPR010663">
    <property type="entry name" value="Znf_FPG/IleRS"/>
</dbReference>
<organism evidence="18 19">
    <name type="scientific">Paucilactobacillus hokkaidonensis JCM 18461</name>
    <dbReference type="NCBI Taxonomy" id="1291742"/>
    <lineage>
        <taxon>Bacteria</taxon>
        <taxon>Bacillati</taxon>
        <taxon>Bacillota</taxon>
        <taxon>Bacilli</taxon>
        <taxon>Lactobacillales</taxon>
        <taxon>Lactobacillaceae</taxon>
        <taxon>Paucilactobacillus</taxon>
    </lineage>
</organism>
<keyword evidence="11 14" id="KW-0030">Aminoacyl-tRNA synthetase</keyword>
<dbReference type="PANTHER" id="PTHR42765:SF1">
    <property type="entry name" value="ISOLEUCINE--TRNA LIGASE, MITOCHONDRIAL"/>
    <property type="match status" value="1"/>
</dbReference>
<evidence type="ECO:0000259" key="15">
    <source>
        <dbReference type="Pfam" id="PF00133"/>
    </source>
</evidence>
<dbReference type="InterPro" id="IPR002300">
    <property type="entry name" value="aa-tRNA-synth_Ia"/>
</dbReference>
<keyword evidence="7 14" id="KW-0547">Nucleotide-binding</keyword>
<evidence type="ECO:0000256" key="3">
    <source>
        <dbReference type="ARBA" id="ARBA00011245"/>
    </source>
</evidence>
<dbReference type="FunFam" id="1.10.10.830:FF:000001">
    <property type="entry name" value="Isoleucine--tRNA ligase"/>
    <property type="match status" value="1"/>
</dbReference>
<comment type="function">
    <text evidence="12 14">Catalyzes the attachment of isoleucine to tRNA(Ile). As IleRS can inadvertently accommodate and process structurally similar amino acids such as valine, to avoid such errors it has two additional distinct tRNA(Ile)-dependent editing activities. One activity is designated as 'pretransfer' editing and involves the hydrolysis of activated Val-AMP. The other activity is designated 'posttransfer' editing and involves deacylation of mischarged Val-tRNA(Ile).</text>
</comment>
<dbReference type="Gene3D" id="1.10.10.830">
    <property type="entry name" value="Ile-tRNA synthetase CP2 domain-like"/>
    <property type="match status" value="1"/>
</dbReference>
<comment type="catalytic activity">
    <reaction evidence="13 14">
        <text>tRNA(Ile) + L-isoleucine + ATP = L-isoleucyl-tRNA(Ile) + AMP + diphosphate</text>
        <dbReference type="Rhea" id="RHEA:11060"/>
        <dbReference type="Rhea" id="RHEA-COMP:9666"/>
        <dbReference type="Rhea" id="RHEA-COMP:9695"/>
        <dbReference type="ChEBI" id="CHEBI:30616"/>
        <dbReference type="ChEBI" id="CHEBI:33019"/>
        <dbReference type="ChEBI" id="CHEBI:58045"/>
        <dbReference type="ChEBI" id="CHEBI:78442"/>
        <dbReference type="ChEBI" id="CHEBI:78528"/>
        <dbReference type="ChEBI" id="CHEBI:456215"/>
        <dbReference type="EC" id="6.1.1.5"/>
    </reaction>
</comment>
<dbReference type="InterPro" id="IPR033708">
    <property type="entry name" value="Anticodon_Ile_BEm"/>
</dbReference>
<accession>A0A0A1GY89</accession>
<keyword evidence="6 14" id="KW-0479">Metal-binding</keyword>
<evidence type="ECO:0000256" key="4">
    <source>
        <dbReference type="ARBA" id="ARBA00022490"/>
    </source>
</evidence>
<dbReference type="EMBL" id="AP014680">
    <property type="protein sequence ID" value="BAP85908.1"/>
    <property type="molecule type" value="Genomic_DNA"/>
</dbReference>
<dbReference type="SUPFAM" id="SSF52374">
    <property type="entry name" value="Nucleotidylyl transferase"/>
    <property type="match status" value="1"/>
</dbReference>
<evidence type="ECO:0000256" key="6">
    <source>
        <dbReference type="ARBA" id="ARBA00022723"/>
    </source>
</evidence>
<dbReference type="GO" id="GO:0008270">
    <property type="term" value="F:zinc ion binding"/>
    <property type="evidence" value="ECO:0007669"/>
    <property type="project" value="UniProtKB-UniRule"/>
</dbReference>
<dbReference type="InterPro" id="IPR014729">
    <property type="entry name" value="Rossmann-like_a/b/a_fold"/>
</dbReference>
<dbReference type="PROSITE" id="PS00178">
    <property type="entry name" value="AA_TRNA_LIGASE_I"/>
    <property type="match status" value="1"/>
</dbReference>
<dbReference type="InterPro" id="IPR001412">
    <property type="entry name" value="aa-tRNA-synth_I_CS"/>
</dbReference>
<dbReference type="CDD" id="cd00818">
    <property type="entry name" value="IleRS_core"/>
    <property type="match status" value="1"/>
</dbReference>
<feature type="short sequence motif" description="'KMSKS' region" evidence="14">
    <location>
        <begin position="597"/>
        <end position="601"/>
    </location>
</feature>
<feature type="binding site" evidence="14">
    <location>
        <position position="891"/>
    </location>
    <ligand>
        <name>Zn(2+)</name>
        <dbReference type="ChEBI" id="CHEBI:29105"/>
    </ligand>
</feature>
<dbReference type="InterPro" id="IPR050081">
    <property type="entry name" value="Ile-tRNA_ligase"/>
</dbReference>
<dbReference type="Proteomes" id="UP000031620">
    <property type="component" value="Chromosome"/>
</dbReference>
<evidence type="ECO:0000256" key="11">
    <source>
        <dbReference type="ARBA" id="ARBA00023146"/>
    </source>
</evidence>
<keyword evidence="8 14" id="KW-0862">Zinc</keyword>
<keyword evidence="9 14" id="KW-0067">ATP-binding</keyword>
<dbReference type="AlphaFoldDB" id="A0A0A1GY89"/>
<evidence type="ECO:0000259" key="16">
    <source>
        <dbReference type="Pfam" id="PF06827"/>
    </source>
</evidence>
<evidence type="ECO:0000256" key="13">
    <source>
        <dbReference type="ARBA" id="ARBA00048359"/>
    </source>
</evidence>
<feature type="domain" description="Zinc finger FPG/IleRS-type" evidence="16">
    <location>
        <begin position="888"/>
        <end position="916"/>
    </location>
</feature>
<dbReference type="Pfam" id="PF00133">
    <property type="entry name" value="tRNA-synt_1"/>
    <property type="match status" value="1"/>
</dbReference>
<feature type="binding site" evidence="14">
    <location>
        <position position="600"/>
    </location>
    <ligand>
        <name>ATP</name>
        <dbReference type="ChEBI" id="CHEBI:30616"/>
    </ligand>
</feature>
<dbReference type="Gene3D" id="1.10.730.20">
    <property type="match status" value="1"/>
</dbReference>
<comment type="subcellular location">
    <subcellularLocation>
        <location evidence="1 14">Cytoplasm</location>
    </subcellularLocation>
</comment>
<feature type="binding site" evidence="14">
    <location>
        <position position="914"/>
    </location>
    <ligand>
        <name>Zn(2+)</name>
        <dbReference type="ChEBI" id="CHEBI:29105"/>
    </ligand>
</feature>
<evidence type="ECO:0000256" key="12">
    <source>
        <dbReference type="ARBA" id="ARBA00025217"/>
    </source>
</evidence>
<dbReference type="PANTHER" id="PTHR42765">
    <property type="entry name" value="SOLEUCYL-TRNA SYNTHETASE"/>
    <property type="match status" value="1"/>
</dbReference>
<evidence type="ECO:0000256" key="10">
    <source>
        <dbReference type="ARBA" id="ARBA00022917"/>
    </source>
</evidence>
<evidence type="ECO:0000313" key="19">
    <source>
        <dbReference type="Proteomes" id="UP000031620"/>
    </source>
</evidence>
<proteinExistence type="inferred from homology"/>
<keyword evidence="5 14" id="KW-0436">Ligase</keyword>
<feature type="short sequence motif" description="'HIGH' region" evidence="14">
    <location>
        <begin position="57"/>
        <end position="67"/>
    </location>
</feature>
<dbReference type="InterPro" id="IPR013155">
    <property type="entry name" value="M/V/L/I-tRNA-synth_anticd-bd"/>
</dbReference>
<sequence>MRIKETLNLGKTGFPMRGNLPVKEVERQNLWAENKVYEQRQKLNEGKPTFVLHDGPPYANGNIHIGHALNKITKDIIVRYKSMSGFRSPYVPGWDTHGLPIEQQLTKMGYDRKKMNTSDFRDLCRKYALEQVDKQRNDFKRLGVAGEWDNPYITLTKEYEAAQIRVFGDFAKKGLLYRGKKPVFWSWSSESALAEAEVDYKDVTSPSAFYGERVIDGKGVLDTDTYMVVWTTTPWTIPASEGITIDASFDYSVVTHSADDKKYVLATELVDKCAEMFGWEDVKTVKTVKGQELDNVLTQHPFYPERKLVTMLGDFVTLDAGTGLVHTAPGFGDDDYQIGRKYGLDVYVPVNDQGYLTDDTGADFAGVFYEDANQIALDKLKNAGILLKYMPYVHSYPFDWRTKKPIIFRATDQWFASVDKIKDEILAAIDEVTFYPSWGKTRLHNMISGRGDWVISRQRVWGVPLPIFYAEDGEPIMTKETINHVADLFGEYGSNVWFDREAKDLLPDGFTSEHSPNGKFTKETDIMDVWFDSGSSHQGVLAQRDYLTYPADMYMEGSDQYRGWFNSSLITSVVVSGHAPYKSILSQGFTLDGEGKKMSKSIGNTIEPNKVVKQMGAEIIRLWVISVDSSADVRVSMEIFKQVSESYRKIRNTMRFLLANTTDFDPATDSLKYDDLESVDQFMLIRLNQFTADVQNHFDDYDFLNIYKKLMNFVTTELSAFYMNVAKDVVYIDAKDSKTRRSMQTVFYQVLVTLSKLLTPVLPHTTEEIWQYLKEPEEFVQLAEMPVVKHFDNEDAMLQNWTSFMQLRTHVLKVLEEARDAKKIGKSLEARLDLYVSDENQKMLNSLNGNVRQLLEVSDLHVAALDEAPVDALKFNDGVAVKVTPAQGDVCQRCRMTTQDVGSDSDYPQLCARCAKIVRTEFPATVNEGLEK</sequence>
<dbReference type="HOGENOM" id="CLU_001493_7_1_9"/>
<evidence type="ECO:0000256" key="7">
    <source>
        <dbReference type="ARBA" id="ARBA00022741"/>
    </source>
</evidence>
<feature type="domain" description="Methionyl/Valyl/Leucyl/Isoleucyl-tRNA synthetase anticodon-binding" evidence="17">
    <location>
        <begin position="680"/>
        <end position="832"/>
    </location>
</feature>
<dbReference type="GO" id="GO:0005524">
    <property type="term" value="F:ATP binding"/>
    <property type="evidence" value="ECO:0007669"/>
    <property type="project" value="UniProtKB-UniRule"/>
</dbReference>
<dbReference type="STRING" id="1291742.LOOC260_113720"/>
<dbReference type="InterPro" id="IPR023585">
    <property type="entry name" value="Ile-tRNA-ligase_type1"/>
</dbReference>
<dbReference type="GO" id="GO:0002161">
    <property type="term" value="F:aminoacyl-tRNA deacylase activity"/>
    <property type="evidence" value="ECO:0007669"/>
    <property type="project" value="InterPro"/>
</dbReference>
<dbReference type="GO" id="GO:0005829">
    <property type="term" value="C:cytosol"/>
    <property type="evidence" value="ECO:0007669"/>
    <property type="project" value="TreeGrafter"/>
</dbReference>
<comment type="cofactor">
    <cofactor evidence="14">
        <name>Zn(2+)</name>
        <dbReference type="ChEBI" id="CHEBI:29105"/>
    </cofactor>
    <text evidence="14">Binds 1 zinc ion per subunit.</text>
</comment>
<dbReference type="InterPro" id="IPR009008">
    <property type="entry name" value="Val/Leu/Ile-tRNA-synth_edit"/>
</dbReference>
<dbReference type="Gene3D" id="3.40.50.620">
    <property type="entry name" value="HUPs"/>
    <property type="match status" value="2"/>
</dbReference>
<dbReference type="GO" id="GO:0006428">
    <property type="term" value="P:isoleucyl-tRNA aminoacylation"/>
    <property type="evidence" value="ECO:0007669"/>
    <property type="project" value="UniProtKB-UniRule"/>
</dbReference>
<feature type="binding site" evidence="14">
    <location>
        <position position="911"/>
    </location>
    <ligand>
        <name>Zn(2+)</name>
        <dbReference type="ChEBI" id="CHEBI:29105"/>
    </ligand>
</feature>
<dbReference type="PRINTS" id="PR00984">
    <property type="entry name" value="TRNASYNTHILE"/>
</dbReference>
<dbReference type="CDD" id="cd07960">
    <property type="entry name" value="Anticodon_Ia_Ile_BEm"/>
    <property type="match status" value="1"/>
</dbReference>